<dbReference type="AlphaFoldDB" id="A0A7R8D4W2"/>
<dbReference type="PANTHER" id="PTHR14369">
    <property type="entry name" value="SURFEIT LOCUS PROTEIN 6"/>
    <property type="match status" value="1"/>
</dbReference>
<keyword evidence="3" id="KW-0539">Nucleus</keyword>
<proteinExistence type="inferred from homology"/>
<feature type="region of interest" description="Disordered" evidence="4">
    <location>
        <begin position="76"/>
        <end position="145"/>
    </location>
</feature>
<keyword evidence="7" id="KW-1185">Reference proteome</keyword>
<evidence type="ECO:0000259" key="5">
    <source>
        <dbReference type="Pfam" id="PF04935"/>
    </source>
</evidence>
<dbReference type="GO" id="GO:0003677">
    <property type="term" value="F:DNA binding"/>
    <property type="evidence" value="ECO:0007669"/>
    <property type="project" value="TreeGrafter"/>
</dbReference>
<organism evidence="6 7">
    <name type="scientific">Lepeophtheirus salmonis</name>
    <name type="common">Salmon louse</name>
    <name type="synonym">Caligus salmonis</name>
    <dbReference type="NCBI Taxonomy" id="72036"/>
    <lineage>
        <taxon>Eukaryota</taxon>
        <taxon>Metazoa</taxon>
        <taxon>Ecdysozoa</taxon>
        <taxon>Arthropoda</taxon>
        <taxon>Crustacea</taxon>
        <taxon>Multicrustacea</taxon>
        <taxon>Hexanauplia</taxon>
        <taxon>Copepoda</taxon>
        <taxon>Siphonostomatoida</taxon>
        <taxon>Caligidae</taxon>
        <taxon>Lepeophtheirus</taxon>
    </lineage>
</organism>
<evidence type="ECO:0000313" key="6">
    <source>
        <dbReference type="EMBL" id="CAF3029128.1"/>
    </source>
</evidence>
<sequence>MVIADNSTTLRSRLVEDNAYISNVLSLIHIPKHKLAESDDEEVGDVPYEIKKNLNNQVNRVTDINELRQRLKDKLESLKSGAPDTRKAKLSKKEKKKKALEERKAKAKLARMKELSAQKDATSSDPSSEPPSKKLKKSSKPVYNSDGKVVFSKFDFSELNGNKIQNGPTKKTLDPKAALKKIQSQKEKLQNLKEKGKGERVKEIEEENVWKAAINKLEGVKVKDDEALLKKTVKKIDAKKKSTVRKWDKRVDDEEKRKDAHQKKRTENIQKRKKEKKDKKIKKAVKRGRAVPGFTYKVGEIFTKAGDAFNKLGDMISLLHPSAAEIPLITSIQAPGSHNNKINLSSPPQSTDQSMNSFLHNKQH</sequence>
<feature type="compositionally biased region" description="Basic residues" evidence="4">
    <location>
        <begin position="88"/>
        <end position="98"/>
    </location>
</feature>
<evidence type="ECO:0000256" key="4">
    <source>
        <dbReference type="SAM" id="MobiDB-lite"/>
    </source>
</evidence>
<protein>
    <submittedName>
        <fullName evidence="6">(salmon louse) hypothetical protein</fullName>
    </submittedName>
</protein>
<dbReference type="GO" id="GO:0005730">
    <property type="term" value="C:nucleolus"/>
    <property type="evidence" value="ECO:0007669"/>
    <property type="project" value="TreeGrafter"/>
</dbReference>
<dbReference type="InterPro" id="IPR007019">
    <property type="entry name" value="SURF6"/>
</dbReference>
<dbReference type="InterPro" id="IPR029190">
    <property type="entry name" value="Rrp14/SURF6_C"/>
</dbReference>
<evidence type="ECO:0000256" key="3">
    <source>
        <dbReference type="ARBA" id="ARBA00023242"/>
    </source>
</evidence>
<dbReference type="Proteomes" id="UP000675881">
    <property type="component" value="Chromosome 8"/>
</dbReference>
<dbReference type="GO" id="GO:0042273">
    <property type="term" value="P:ribosomal large subunit biogenesis"/>
    <property type="evidence" value="ECO:0007669"/>
    <property type="project" value="TreeGrafter"/>
</dbReference>
<evidence type="ECO:0000256" key="1">
    <source>
        <dbReference type="ARBA" id="ARBA00004123"/>
    </source>
</evidence>
<feature type="domain" description="Ribosomal RNA-processing protein 14/surfeit locus protein 6 C-terminal" evidence="5">
    <location>
        <begin position="91"/>
        <end position="281"/>
    </location>
</feature>
<evidence type="ECO:0000313" key="7">
    <source>
        <dbReference type="Proteomes" id="UP000675881"/>
    </source>
</evidence>
<feature type="region of interest" description="Disordered" evidence="4">
    <location>
        <begin position="334"/>
        <end position="364"/>
    </location>
</feature>
<name>A0A7R8D4W2_LEPSM</name>
<feature type="compositionally biased region" description="Basic and acidic residues" evidence="4">
    <location>
        <begin position="238"/>
        <end position="258"/>
    </location>
</feature>
<feature type="compositionally biased region" description="Basic residues" evidence="4">
    <location>
        <begin position="271"/>
        <end position="286"/>
    </location>
</feature>
<evidence type="ECO:0000256" key="2">
    <source>
        <dbReference type="ARBA" id="ARBA00005904"/>
    </source>
</evidence>
<dbReference type="GO" id="GO:0003723">
    <property type="term" value="F:RNA binding"/>
    <property type="evidence" value="ECO:0007669"/>
    <property type="project" value="TreeGrafter"/>
</dbReference>
<dbReference type="Pfam" id="PF04935">
    <property type="entry name" value="SURF6"/>
    <property type="match status" value="1"/>
</dbReference>
<feature type="region of interest" description="Disordered" evidence="4">
    <location>
        <begin position="238"/>
        <end position="286"/>
    </location>
</feature>
<dbReference type="OrthoDB" id="444809at2759"/>
<comment type="subcellular location">
    <subcellularLocation>
        <location evidence="1">Nucleus</location>
    </subcellularLocation>
</comment>
<dbReference type="EMBL" id="HG994587">
    <property type="protein sequence ID" value="CAF3029128.1"/>
    <property type="molecule type" value="Genomic_DNA"/>
</dbReference>
<reference evidence="6" key="1">
    <citation type="submission" date="2021-02" db="EMBL/GenBank/DDBJ databases">
        <authorList>
            <person name="Bekaert M."/>
        </authorList>
    </citation>
    <scope>NUCLEOTIDE SEQUENCE</scope>
    <source>
        <strain evidence="6">IoA-00</strain>
    </source>
</reference>
<accession>A0A7R8D4W2</accession>
<dbReference type="GO" id="GO:0042274">
    <property type="term" value="P:ribosomal small subunit biogenesis"/>
    <property type="evidence" value="ECO:0007669"/>
    <property type="project" value="TreeGrafter"/>
</dbReference>
<dbReference type="PANTHER" id="PTHR14369:SF0">
    <property type="entry name" value="SURFEIT LOCUS PROTEIN 6"/>
    <property type="match status" value="1"/>
</dbReference>
<gene>
    <name evidence="6" type="ORF">LSAA_13637</name>
</gene>
<comment type="similarity">
    <text evidence="2">Belongs to the SURF6 family.</text>
</comment>